<evidence type="ECO:0000256" key="1">
    <source>
        <dbReference type="SAM" id="MobiDB-lite"/>
    </source>
</evidence>
<dbReference type="Proteomes" id="UP000294543">
    <property type="component" value="Unassembled WGS sequence"/>
</dbReference>
<evidence type="ECO:0000313" key="2">
    <source>
        <dbReference type="EMBL" id="TDD25741.1"/>
    </source>
</evidence>
<dbReference type="AlphaFoldDB" id="A0A4R4X5R5"/>
<feature type="region of interest" description="Disordered" evidence="1">
    <location>
        <begin position="1"/>
        <end position="48"/>
    </location>
</feature>
<proteinExistence type="predicted"/>
<protein>
    <submittedName>
        <fullName evidence="2">Uncharacterized protein</fullName>
    </submittedName>
</protein>
<sequence>MTSRRRVAGLARDGSPLRPSPKIPPDPETVARDRRLPHRPGGHRDRATHQRLLGRRHPHQLLRHLAQHALAALGHRPGPGRKRPGLVVASARSRLSPASFFARSVHV</sequence>
<dbReference type="EMBL" id="SMKP01000004">
    <property type="protein sequence ID" value="TDD25741.1"/>
    <property type="molecule type" value="Genomic_DNA"/>
</dbReference>
<accession>A0A4R4X5R5</accession>
<reference evidence="2 3" key="1">
    <citation type="submission" date="2019-03" db="EMBL/GenBank/DDBJ databases">
        <title>Draft genome sequences of novel Actinobacteria.</title>
        <authorList>
            <person name="Sahin N."/>
            <person name="Ay H."/>
            <person name="Saygin H."/>
        </authorList>
    </citation>
    <scope>NUCLEOTIDE SEQUENCE [LARGE SCALE GENOMIC DNA]</scope>
    <source>
        <strain evidence="2 3">KC712</strain>
    </source>
</reference>
<organism evidence="2 3">
    <name type="scientific">Nonomuraea diastatica</name>
    <dbReference type="NCBI Taxonomy" id="1848329"/>
    <lineage>
        <taxon>Bacteria</taxon>
        <taxon>Bacillati</taxon>
        <taxon>Actinomycetota</taxon>
        <taxon>Actinomycetes</taxon>
        <taxon>Streptosporangiales</taxon>
        <taxon>Streptosporangiaceae</taxon>
        <taxon>Nonomuraea</taxon>
    </lineage>
</organism>
<name>A0A4R4X5R5_9ACTN</name>
<dbReference type="RefSeq" id="WP_132503924.1">
    <property type="nucleotide sequence ID" value="NZ_SMKP01000004.1"/>
</dbReference>
<comment type="caution">
    <text evidence="2">The sequence shown here is derived from an EMBL/GenBank/DDBJ whole genome shotgun (WGS) entry which is preliminary data.</text>
</comment>
<gene>
    <name evidence="2" type="ORF">E1294_02155</name>
</gene>
<feature type="compositionally biased region" description="Pro residues" evidence="1">
    <location>
        <begin position="18"/>
        <end position="27"/>
    </location>
</feature>
<keyword evidence="3" id="KW-1185">Reference proteome</keyword>
<evidence type="ECO:0000313" key="3">
    <source>
        <dbReference type="Proteomes" id="UP000294543"/>
    </source>
</evidence>